<reference evidence="1" key="1">
    <citation type="submission" date="2020-07" db="EMBL/GenBank/DDBJ databases">
        <title>Genome sequence and genetic diversity analysis of an under-domesticated orphan crop, white fonio (Digitaria exilis).</title>
        <authorList>
            <person name="Bennetzen J.L."/>
            <person name="Chen S."/>
            <person name="Ma X."/>
            <person name="Wang X."/>
            <person name="Yssel A.E.J."/>
            <person name="Chaluvadi S.R."/>
            <person name="Johnson M."/>
            <person name="Gangashetty P."/>
            <person name="Hamidou F."/>
            <person name="Sanogo M.D."/>
            <person name="Zwaenepoel A."/>
            <person name="Wallace J."/>
            <person name="Van De Peer Y."/>
            <person name="Van Deynze A."/>
        </authorList>
    </citation>
    <scope>NUCLEOTIDE SEQUENCE</scope>
    <source>
        <tissue evidence="1">Leaves</tissue>
    </source>
</reference>
<dbReference type="AlphaFoldDB" id="A0A835E8A2"/>
<organism evidence="1 2">
    <name type="scientific">Digitaria exilis</name>
    <dbReference type="NCBI Taxonomy" id="1010633"/>
    <lineage>
        <taxon>Eukaryota</taxon>
        <taxon>Viridiplantae</taxon>
        <taxon>Streptophyta</taxon>
        <taxon>Embryophyta</taxon>
        <taxon>Tracheophyta</taxon>
        <taxon>Spermatophyta</taxon>
        <taxon>Magnoliopsida</taxon>
        <taxon>Liliopsida</taxon>
        <taxon>Poales</taxon>
        <taxon>Poaceae</taxon>
        <taxon>PACMAD clade</taxon>
        <taxon>Panicoideae</taxon>
        <taxon>Panicodae</taxon>
        <taxon>Paniceae</taxon>
        <taxon>Anthephorinae</taxon>
        <taxon>Digitaria</taxon>
    </lineage>
</organism>
<evidence type="ECO:0000313" key="1">
    <source>
        <dbReference type="EMBL" id="KAF8672303.1"/>
    </source>
</evidence>
<protein>
    <submittedName>
        <fullName evidence="1">Uncharacterized protein</fullName>
    </submittedName>
</protein>
<proteinExistence type="predicted"/>
<sequence>MATLYHEHVLRANRGVKATERGAWLHATPQQRWRALAESMDSARQTAVRARGFVPAQAAIMPVERCCGMAWHGWVGEEGEVKIMLSAASLQALPGLFWALDGLSSANWGLDGKSSWSG</sequence>
<dbReference type="Proteomes" id="UP000636709">
    <property type="component" value="Unassembled WGS sequence"/>
</dbReference>
<gene>
    <name evidence="1" type="ORF">HU200_049502</name>
</gene>
<dbReference type="EMBL" id="JACEFO010002221">
    <property type="protein sequence ID" value="KAF8672303.1"/>
    <property type="molecule type" value="Genomic_DNA"/>
</dbReference>
<accession>A0A835E8A2</accession>
<keyword evidence="2" id="KW-1185">Reference proteome</keyword>
<comment type="caution">
    <text evidence="1">The sequence shown here is derived from an EMBL/GenBank/DDBJ whole genome shotgun (WGS) entry which is preliminary data.</text>
</comment>
<name>A0A835E8A2_9POAL</name>
<evidence type="ECO:0000313" key="2">
    <source>
        <dbReference type="Proteomes" id="UP000636709"/>
    </source>
</evidence>